<dbReference type="PROSITE" id="PS00198">
    <property type="entry name" value="4FE4S_FER_1"/>
    <property type="match status" value="3"/>
</dbReference>
<evidence type="ECO:0000259" key="6">
    <source>
        <dbReference type="PROSITE" id="PS51379"/>
    </source>
</evidence>
<gene>
    <name evidence="7" type="primary">napF</name>
    <name evidence="7" type="ORF">GQF02_09840</name>
</gene>
<dbReference type="InterPro" id="IPR017896">
    <property type="entry name" value="4Fe4S_Fe-S-bd"/>
</dbReference>
<evidence type="ECO:0000256" key="3">
    <source>
        <dbReference type="ARBA" id="ARBA00022737"/>
    </source>
</evidence>
<evidence type="ECO:0000256" key="4">
    <source>
        <dbReference type="ARBA" id="ARBA00023004"/>
    </source>
</evidence>
<comment type="caution">
    <text evidence="7">The sequence shown here is derived from an EMBL/GenBank/DDBJ whole genome shotgun (WGS) entry which is preliminary data.</text>
</comment>
<reference evidence="7 8" key="1">
    <citation type="submission" date="2019-12" db="EMBL/GenBank/DDBJ databases">
        <title>Neisseriaceae gen. nov. sp. Genome sequencing and assembly.</title>
        <authorList>
            <person name="Liu Z."/>
            <person name="Li A."/>
        </authorList>
    </citation>
    <scope>NUCLEOTIDE SEQUENCE [LARGE SCALE GENOMIC DNA]</scope>
    <source>
        <strain evidence="7 8">B2N2-7</strain>
    </source>
</reference>
<dbReference type="GO" id="GO:0046872">
    <property type="term" value="F:metal ion binding"/>
    <property type="evidence" value="ECO:0007669"/>
    <property type="project" value="UniProtKB-KW"/>
</dbReference>
<keyword evidence="4" id="KW-0408">Iron</keyword>
<dbReference type="CDD" id="cd10564">
    <property type="entry name" value="NapF_like"/>
    <property type="match status" value="1"/>
</dbReference>
<keyword evidence="3" id="KW-0677">Repeat</keyword>
<evidence type="ECO:0000313" key="8">
    <source>
        <dbReference type="Proteomes" id="UP000467214"/>
    </source>
</evidence>
<feature type="domain" description="4Fe-4S ferredoxin-type" evidence="6">
    <location>
        <begin position="58"/>
        <end position="89"/>
    </location>
</feature>
<evidence type="ECO:0000256" key="1">
    <source>
        <dbReference type="ARBA" id="ARBA00022485"/>
    </source>
</evidence>
<sequence length="168" mass="17708">MQALSRADLIRGNWGRRRQAQLYPPGALPDTQLENRCTRCGDCARACPEGIITAGQGGFPVLDMKRGGCSFCGQCQAACPSGALSRQAAHSLPWQAVIAKNCLAAQQIECRVCGESCDADAIRFELAIGQAPRPLLALEACTGCGECVRACPAAAITLAPTPHKDKQP</sequence>
<feature type="domain" description="4Fe-4S ferredoxin-type" evidence="6">
    <location>
        <begin position="132"/>
        <end position="161"/>
    </location>
</feature>
<accession>A0A845BXP4</accession>
<evidence type="ECO:0000256" key="2">
    <source>
        <dbReference type="ARBA" id="ARBA00022723"/>
    </source>
</evidence>
<dbReference type="RefSeq" id="WP_160796777.1">
    <property type="nucleotide sequence ID" value="NZ_WSSB01000008.1"/>
</dbReference>
<dbReference type="Proteomes" id="UP000467214">
    <property type="component" value="Unassembled WGS sequence"/>
</dbReference>
<dbReference type="Pfam" id="PF00037">
    <property type="entry name" value="Fer4"/>
    <property type="match status" value="1"/>
</dbReference>
<proteinExistence type="predicted"/>
<keyword evidence="8" id="KW-1185">Reference proteome</keyword>
<evidence type="ECO:0000313" key="7">
    <source>
        <dbReference type="EMBL" id="MXR37273.1"/>
    </source>
</evidence>
<dbReference type="InterPro" id="IPR004496">
    <property type="entry name" value="NapF"/>
</dbReference>
<feature type="domain" description="4Fe-4S ferredoxin-type" evidence="6">
    <location>
        <begin position="27"/>
        <end position="57"/>
    </location>
</feature>
<dbReference type="SUPFAM" id="SSF54862">
    <property type="entry name" value="4Fe-4S ferredoxins"/>
    <property type="match status" value="1"/>
</dbReference>
<dbReference type="Pfam" id="PF12838">
    <property type="entry name" value="Fer4_7"/>
    <property type="match status" value="1"/>
</dbReference>
<keyword evidence="5" id="KW-0411">Iron-sulfur</keyword>
<name>A0A845BXP4_9NEIS</name>
<dbReference type="EMBL" id="WSSB01000008">
    <property type="protein sequence ID" value="MXR37273.1"/>
    <property type="molecule type" value="Genomic_DNA"/>
</dbReference>
<dbReference type="GO" id="GO:0051539">
    <property type="term" value="F:4 iron, 4 sulfur cluster binding"/>
    <property type="evidence" value="ECO:0007669"/>
    <property type="project" value="UniProtKB-KW"/>
</dbReference>
<dbReference type="InterPro" id="IPR050157">
    <property type="entry name" value="PSI_iron-sulfur_center"/>
</dbReference>
<dbReference type="NCBIfam" id="TIGR00402">
    <property type="entry name" value="napF"/>
    <property type="match status" value="1"/>
</dbReference>
<dbReference type="AlphaFoldDB" id="A0A845BXP4"/>
<protein>
    <submittedName>
        <fullName evidence="7">Ferredoxin-type protein NapF</fullName>
    </submittedName>
</protein>
<organism evidence="7 8">
    <name type="scientific">Craterilacuibacter sinensis</name>
    <dbReference type="NCBI Taxonomy" id="2686017"/>
    <lineage>
        <taxon>Bacteria</taxon>
        <taxon>Pseudomonadati</taxon>
        <taxon>Pseudomonadota</taxon>
        <taxon>Betaproteobacteria</taxon>
        <taxon>Neisseriales</taxon>
        <taxon>Neisseriaceae</taxon>
        <taxon>Craterilacuibacter</taxon>
    </lineage>
</organism>
<dbReference type="PANTHER" id="PTHR24960">
    <property type="entry name" value="PHOTOSYSTEM I IRON-SULFUR CENTER-RELATED"/>
    <property type="match status" value="1"/>
</dbReference>
<dbReference type="Gene3D" id="3.30.70.20">
    <property type="match status" value="2"/>
</dbReference>
<dbReference type="PROSITE" id="PS51379">
    <property type="entry name" value="4FE4S_FER_2"/>
    <property type="match status" value="3"/>
</dbReference>
<dbReference type="InterPro" id="IPR017900">
    <property type="entry name" value="4Fe4S_Fe_S_CS"/>
</dbReference>
<keyword evidence="2" id="KW-0479">Metal-binding</keyword>
<evidence type="ECO:0000256" key="5">
    <source>
        <dbReference type="ARBA" id="ARBA00023014"/>
    </source>
</evidence>
<keyword evidence="1" id="KW-0004">4Fe-4S</keyword>
<dbReference type="PANTHER" id="PTHR24960:SF79">
    <property type="entry name" value="PHOTOSYSTEM I IRON-SULFUR CENTER"/>
    <property type="match status" value="1"/>
</dbReference>